<feature type="transmembrane region" description="Helical" evidence="8">
    <location>
        <begin position="103"/>
        <end position="129"/>
    </location>
</feature>
<protein>
    <recommendedName>
        <fullName evidence="8">Amino acid transporter</fullName>
    </recommendedName>
</protein>
<comment type="caution">
    <text evidence="9">The sequence shown here is derived from an EMBL/GenBank/DDBJ whole genome shotgun (WGS) entry which is preliminary data.</text>
</comment>
<keyword evidence="10" id="KW-1185">Reference proteome</keyword>
<keyword evidence="4 8" id="KW-0812">Transmembrane</keyword>
<dbReference type="PANTHER" id="PTHR42865:SF7">
    <property type="entry name" value="PROTON_GLUTAMATE-ASPARTATE SYMPORTER"/>
    <property type="match status" value="1"/>
</dbReference>
<dbReference type="FunFam" id="1.10.3860.10:FF:000001">
    <property type="entry name" value="C4-dicarboxylate transport protein"/>
    <property type="match status" value="1"/>
</dbReference>
<comment type="subcellular location">
    <subcellularLocation>
        <location evidence="1">Cell membrane</location>
        <topology evidence="1">Multi-pass membrane protein</topology>
    </subcellularLocation>
    <subcellularLocation>
        <location evidence="8">Membrane</location>
        <topology evidence="8">Multi-pass membrane protein</topology>
    </subcellularLocation>
</comment>
<dbReference type="GO" id="GO:0015293">
    <property type="term" value="F:symporter activity"/>
    <property type="evidence" value="ECO:0007669"/>
    <property type="project" value="UniProtKB-UniRule"/>
</dbReference>
<feature type="transmembrane region" description="Helical" evidence="8">
    <location>
        <begin position="69"/>
        <end position="91"/>
    </location>
</feature>
<dbReference type="PRINTS" id="PR00173">
    <property type="entry name" value="EDTRNSPORT"/>
</dbReference>
<evidence type="ECO:0000256" key="4">
    <source>
        <dbReference type="ARBA" id="ARBA00022692"/>
    </source>
</evidence>
<keyword evidence="3" id="KW-1003">Cell membrane</keyword>
<organism evidence="9 10">
    <name type="scientific">Tieghemiomyces parasiticus</name>
    <dbReference type="NCBI Taxonomy" id="78921"/>
    <lineage>
        <taxon>Eukaryota</taxon>
        <taxon>Fungi</taxon>
        <taxon>Fungi incertae sedis</taxon>
        <taxon>Zoopagomycota</taxon>
        <taxon>Kickxellomycotina</taxon>
        <taxon>Dimargaritomycetes</taxon>
        <taxon>Dimargaritales</taxon>
        <taxon>Dimargaritaceae</taxon>
        <taxon>Tieghemiomyces</taxon>
    </lineage>
</organism>
<dbReference type="OrthoDB" id="5877963at2759"/>
<evidence type="ECO:0000313" key="10">
    <source>
        <dbReference type="Proteomes" id="UP001150569"/>
    </source>
</evidence>
<gene>
    <name evidence="9" type="ORF">IWQ60_005179</name>
</gene>
<keyword evidence="6 8" id="KW-1133">Transmembrane helix</keyword>
<dbReference type="AlphaFoldDB" id="A0A9W8A6J0"/>
<keyword evidence="7 8" id="KW-0472">Membrane</keyword>
<comment type="similarity">
    <text evidence="8">Belongs to the dicarboxylate/amino acid:cation symporter (DAACS) (TC 2.A.23) family.</text>
</comment>
<feature type="transmembrane region" description="Helical" evidence="8">
    <location>
        <begin position="176"/>
        <end position="193"/>
    </location>
</feature>
<evidence type="ECO:0000256" key="1">
    <source>
        <dbReference type="ARBA" id="ARBA00004651"/>
    </source>
</evidence>
<proteinExistence type="inferred from homology"/>
<sequence>MDLTDHSTTRKPSALKTAGRIVTAPLRILKKCLAKTNLTFWIIVSVVIGILLGKFAPDFAVRLSPFAEVFIHMVKCLVTPLIFSTLVVGIAGHGDDLKAVGRLALKSFIYFEVVTTLALVVGLVFVNVFKPGQGVNLSNASTKDGEALSKHDLGWESELLKIVPTSFYDAAAKNDVLGIVFCAIVFSIALIQLKTREHRVTMIGFLDSLAATMFNVTSIAMLFAPIGIGAALATTIGQNGLEVLINLGKLVGCLYGALIGFILIVLFPIALLARVPIMSFLRAVGRPFLIAFTSASSEAALPISMENLQNMGVPKNIVAFVLPAGYSFNLDGTTLYLSLAGVFAAQAGNVDFPLSQQIAMMVTLILTSKGVAAIPRASLIVLSAALAQFNLPLEAIAVIMGVDAFMDMARTSVNVFGNCLAAVVIARWEGVFPHVPPAADAEGESEKFITEKDLEADTVSKDIDIESVNSVTKR</sequence>
<dbReference type="Proteomes" id="UP001150569">
    <property type="component" value="Unassembled WGS sequence"/>
</dbReference>
<dbReference type="InterPro" id="IPR036458">
    <property type="entry name" value="Na:dicarbo_symporter_sf"/>
</dbReference>
<dbReference type="InterPro" id="IPR001991">
    <property type="entry name" value="Na-dicarboxylate_symporter"/>
</dbReference>
<evidence type="ECO:0000256" key="6">
    <source>
        <dbReference type="ARBA" id="ARBA00022989"/>
    </source>
</evidence>
<reference evidence="9" key="1">
    <citation type="submission" date="2022-07" db="EMBL/GenBank/DDBJ databases">
        <title>Phylogenomic reconstructions and comparative analyses of Kickxellomycotina fungi.</title>
        <authorList>
            <person name="Reynolds N.K."/>
            <person name="Stajich J.E."/>
            <person name="Barry K."/>
            <person name="Grigoriev I.V."/>
            <person name="Crous P."/>
            <person name="Smith M.E."/>
        </authorList>
    </citation>
    <scope>NUCLEOTIDE SEQUENCE</scope>
    <source>
        <strain evidence="9">RSA 861</strain>
    </source>
</reference>
<accession>A0A9W8A6J0</accession>
<evidence type="ECO:0000256" key="8">
    <source>
        <dbReference type="RuleBase" id="RU361216"/>
    </source>
</evidence>
<dbReference type="EMBL" id="JANBPT010000271">
    <property type="protein sequence ID" value="KAJ1924464.1"/>
    <property type="molecule type" value="Genomic_DNA"/>
</dbReference>
<evidence type="ECO:0000256" key="5">
    <source>
        <dbReference type="ARBA" id="ARBA00022847"/>
    </source>
</evidence>
<dbReference type="GO" id="GO:0005886">
    <property type="term" value="C:plasma membrane"/>
    <property type="evidence" value="ECO:0007669"/>
    <property type="project" value="UniProtKB-SubCell"/>
</dbReference>
<dbReference type="Gene3D" id="1.10.3860.10">
    <property type="entry name" value="Sodium:dicarboxylate symporter"/>
    <property type="match status" value="1"/>
</dbReference>
<dbReference type="Pfam" id="PF00375">
    <property type="entry name" value="SDF"/>
    <property type="match status" value="1"/>
</dbReference>
<evidence type="ECO:0000256" key="3">
    <source>
        <dbReference type="ARBA" id="ARBA00022475"/>
    </source>
</evidence>
<name>A0A9W8A6J0_9FUNG</name>
<dbReference type="SUPFAM" id="SSF118215">
    <property type="entry name" value="Proton glutamate symport protein"/>
    <property type="match status" value="1"/>
</dbReference>
<evidence type="ECO:0000313" key="9">
    <source>
        <dbReference type="EMBL" id="KAJ1924464.1"/>
    </source>
</evidence>
<feature type="transmembrane region" description="Helical" evidence="8">
    <location>
        <begin position="205"/>
        <end position="234"/>
    </location>
</feature>
<feature type="transmembrane region" description="Helical" evidence="8">
    <location>
        <begin position="254"/>
        <end position="273"/>
    </location>
</feature>
<evidence type="ECO:0000256" key="2">
    <source>
        <dbReference type="ARBA" id="ARBA00022448"/>
    </source>
</evidence>
<keyword evidence="5 8" id="KW-0769">Symport</keyword>
<dbReference type="GO" id="GO:0006835">
    <property type="term" value="P:dicarboxylic acid transport"/>
    <property type="evidence" value="ECO:0007669"/>
    <property type="project" value="TreeGrafter"/>
</dbReference>
<keyword evidence="2 8" id="KW-0813">Transport</keyword>
<dbReference type="PANTHER" id="PTHR42865">
    <property type="entry name" value="PROTON/GLUTAMATE-ASPARTATE SYMPORTER"/>
    <property type="match status" value="1"/>
</dbReference>
<feature type="transmembrane region" description="Helical" evidence="8">
    <location>
        <begin position="38"/>
        <end position="57"/>
    </location>
</feature>
<evidence type="ECO:0000256" key="7">
    <source>
        <dbReference type="ARBA" id="ARBA00023136"/>
    </source>
</evidence>